<dbReference type="OrthoDB" id="9974981at2759"/>
<name>A0A2P4XV18_9STRA</name>
<protein>
    <recommendedName>
        <fullName evidence="3">NmrA-like domain-containing protein</fullName>
    </recommendedName>
</protein>
<dbReference type="InterPro" id="IPR036291">
    <property type="entry name" value="NAD(P)-bd_dom_sf"/>
</dbReference>
<evidence type="ECO:0000313" key="5">
    <source>
        <dbReference type="Proteomes" id="UP000237271"/>
    </source>
</evidence>
<dbReference type="Proteomes" id="UP000237271">
    <property type="component" value="Unassembled WGS sequence"/>
</dbReference>
<dbReference type="Gene3D" id="3.40.50.720">
    <property type="entry name" value="NAD(P)-binding Rossmann-like Domain"/>
    <property type="match status" value="1"/>
</dbReference>
<reference evidence="4 5" key="1">
    <citation type="journal article" date="2017" name="Genome Biol. Evol.">
        <title>Phytophthora megakarya and P. palmivora, closely related causal agents of cacao black pod rot, underwent increases in genome sizes and gene numbers by different mechanisms.</title>
        <authorList>
            <person name="Ali S.S."/>
            <person name="Shao J."/>
            <person name="Lary D.J."/>
            <person name="Kronmiller B."/>
            <person name="Shen D."/>
            <person name="Strem M.D."/>
            <person name="Amoako-Attah I."/>
            <person name="Akrofi A.Y."/>
            <person name="Begoude B.A."/>
            <person name="Ten Hoopen G.M."/>
            <person name="Coulibaly K."/>
            <person name="Kebe B.I."/>
            <person name="Melnick R.L."/>
            <person name="Guiltinan M.J."/>
            <person name="Tyler B.M."/>
            <person name="Meinhardt L.W."/>
            <person name="Bailey B.A."/>
        </authorList>
    </citation>
    <scope>NUCLEOTIDE SEQUENCE [LARGE SCALE GENOMIC DNA]</scope>
    <source>
        <strain evidence="5">sbr112.9</strain>
    </source>
</reference>
<dbReference type="Gene3D" id="3.90.25.10">
    <property type="entry name" value="UDP-galactose 4-epimerase, domain 1"/>
    <property type="match status" value="1"/>
</dbReference>
<evidence type="ECO:0000256" key="1">
    <source>
        <dbReference type="ARBA" id="ARBA00022857"/>
    </source>
</evidence>
<dbReference type="EMBL" id="NCKW01007888">
    <property type="protein sequence ID" value="POM69319.1"/>
    <property type="molecule type" value="Genomic_DNA"/>
</dbReference>
<dbReference type="GO" id="GO:0016491">
    <property type="term" value="F:oxidoreductase activity"/>
    <property type="evidence" value="ECO:0007669"/>
    <property type="project" value="UniProtKB-KW"/>
</dbReference>
<proteinExistence type="predicted"/>
<comment type="caution">
    <text evidence="4">The sequence shown here is derived from an EMBL/GenBank/DDBJ whole genome shotgun (WGS) entry which is preliminary data.</text>
</comment>
<keyword evidence="1" id="KW-0521">NADP</keyword>
<evidence type="ECO:0000256" key="2">
    <source>
        <dbReference type="ARBA" id="ARBA00023002"/>
    </source>
</evidence>
<evidence type="ECO:0000259" key="3">
    <source>
        <dbReference type="Pfam" id="PF05368"/>
    </source>
</evidence>
<dbReference type="PANTHER" id="PTHR47706">
    <property type="entry name" value="NMRA-LIKE FAMILY PROTEIN"/>
    <property type="match status" value="1"/>
</dbReference>
<dbReference type="Pfam" id="PF05368">
    <property type="entry name" value="NmrA"/>
    <property type="match status" value="1"/>
</dbReference>
<dbReference type="SUPFAM" id="SSF51735">
    <property type="entry name" value="NAD(P)-binding Rossmann-fold domains"/>
    <property type="match status" value="1"/>
</dbReference>
<evidence type="ECO:0000313" key="4">
    <source>
        <dbReference type="EMBL" id="POM69319.1"/>
    </source>
</evidence>
<keyword evidence="5" id="KW-1185">Reference proteome</keyword>
<gene>
    <name evidence="4" type="ORF">PHPALM_14406</name>
</gene>
<feature type="domain" description="NmrA-like" evidence="3">
    <location>
        <begin position="8"/>
        <end position="237"/>
    </location>
</feature>
<sequence length="278" mass="30205">MSTFTKFAIIGAGGVGSNIVDGLLKANANVSILTRDDGKAELQSLKEQGAILKKVDYEDETSLKAALAGNEVVVSTISSQHLASQFAVARAAKASGIQLFVPTEFGSHDEDGANITKLKVRDLLKELELPFTLFHSGLWSEYLPFFFSYNFEAGTMSVVGDGNAKVGIVSRVDFSRFVVHVLVTASKSSLDGARLSIESERLSPKEIAALAEKKLGKKIQLNSVDYEETKKGYDVNPVAYIQTRIADGRCVPGTEEQVKDTITKFFPDWNPMAYDIVA</sequence>
<keyword evidence="2" id="KW-0560">Oxidoreductase</keyword>
<organism evidence="4 5">
    <name type="scientific">Phytophthora palmivora</name>
    <dbReference type="NCBI Taxonomy" id="4796"/>
    <lineage>
        <taxon>Eukaryota</taxon>
        <taxon>Sar</taxon>
        <taxon>Stramenopiles</taxon>
        <taxon>Oomycota</taxon>
        <taxon>Peronosporomycetes</taxon>
        <taxon>Peronosporales</taxon>
        <taxon>Peronosporaceae</taxon>
        <taxon>Phytophthora</taxon>
    </lineage>
</organism>
<accession>A0A2P4XV18</accession>
<dbReference type="InterPro" id="IPR008030">
    <property type="entry name" value="NmrA-like"/>
</dbReference>
<dbReference type="AlphaFoldDB" id="A0A2P4XV18"/>
<dbReference type="PANTHER" id="PTHR47706:SF4">
    <property type="entry name" value="NMRA-LIKE DOMAIN-CONTAINING PROTEIN"/>
    <property type="match status" value="1"/>
</dbReference>
<dbReference type="InterPro" id="IPR051609">
    <property type="entry name" value="NmrA/Isoflavone_reductase-like"/>
</dbReference>